<reference evidence="2 3" key="1">
    <citation type="submission" date="2020-06" db="EMBL/GenBank/DDBJ databases">
        <authorList>
            <person name="Li R."/>
            <person name="Bekaert M."/>
        </authorList>
    </citation>
    <scope>NUCLEOTIDE SEQUENCE [LARGE SCALE GENOMIC DNA]</scope>
    <source>
        <strain evidence="3">wild</strain>
    </source>
</reference>
<sequence length="618" mass="69629">MIKQFTELISSEIKRIGLNIDRAISKLKDQIFFLVDSFTGVGFSFTASVKIFVLEFGIMKVEVIHEVEGIGKCSKFKKVYDLMSDVKATRAIAYIPTKPDLLPNIVRIKLGYFLVYESNQYISVAVALAEKRFVAHVHTHVSILGLKVSGDLLISNNGLYIHIEGIIWNVFFAKIDMSAELGRNWNELTFKVKGSLLVSKKKQETIGRSTYDFHGSYLDGIRSVARKIGDDANRRLQAVQYSLSAAQRVLTLAQNKISQAQGKVKQCNANFDSAIYSLENAKRKLDEAKAPYERALEKLRKAQRNVDNLCRIKSCRPICIPGLRCRRCGWFPCCKWTNCLIAIPNVVCHGANLLCQGIRVAAYAVLDAAKLFVKIPMLAFDVAKAVLTGAQIVVDKARIVLDVAVAFLEVTKIGLHIAKVGLEVAKGAVELLKVTLSAALHVFDFLVLGIQQAIDIKNCGFEIEMSTRDKALFEIGCDVKAFGLGWKTFRFWFDFRNPITSMWRVAKGTIDAMLDSITDIFGKRQRRDISFKAMSRLHHVFKIYKRDAFNTVGNQTEYSANTVFETMYNRSPFNDILEYDYRVMLFKENCVSFNAIHSFLSLSILQLLNMSNDCVSIE</sequence>
<gene>
    <name evidence="2" type="ORF">MCOR_10501</name>
</gene>
<evidence type="ECO:0000256" key="1">
    <source>
        <dbReference type="SAM" id="Coils"/>
    </source>
</evidence>
<proteinExistence type="predicted"/>
<dbReference type="Gene3D" id="1.20.120.330">
    <property type="entry name" value="Nucleotidyltransferases domain 2"/>
    <property type="match status" value="1"/>
</dbReference>
<evidence type="ECO:0000313" key="3">
    <source>
        <dbReference type="Proteomes" id="UP000507470"/>
    </source>
</evidence>
<dbReference type="EMBL" id="CACVKT020001843">
    <property type="protein sequence ID" value="CAC5372377.1"/>
    <property type="molecule type" value="Genomic_DNA"/>
</dbReference>
<dbReference type="Proteomes" id="UP000507470">
    <property type="component" value="Unassembled WGS sequence"/>
</dbReference>
<protein>
    <submittedName>
        <fullName evidence="2">Uncharacterized protein</fullName>
    </submittedName>
</protein>
<evidence type="ECO:0000313" key="2">
    <source>
        <dbReference type="EMBL" id="CAC5372377.1"/>
    </source>
</evidence>
<keyword evidence="1" id="KW-0175">Coiled coil</keyword>
<dbReference type="AlphaFoldDB" id="A0A6J8AV17"/>
<organism evidence="2 3">
    <name type="scientific">Mytilus coruscus</name>
    <name type="common">Sea mussel</name>
    <dbReference type="NCBI Taxonomy" id="42192"/>
    <lineage>
        <taxon>Eukaryota</taxon>
        <taxon>Metazoa</taxon>
        <taxon>Spiralia</taxon>
        <taxon>Lophotrochozoa</taxon>
        <taxon>Mollusca</taxon>
        <taxon>Bivalvia</taxon>
        <taxon>Autobranchia</taxon>
        <taxon>Pteriomorphia</taxon>
        <taxon>Mytilida</taxon>
        <taxon>Mytiloidea</taxon>
        <taxon>Mytilidae</taxon>
        <taxon>Mytilinae</taxon>
        <taxon>Mytilus</taxon>
    </lineage>
</organism>
<dbReference type="OrthoDB" id="6144292at2759"/>
<keyword evidence="3" id="KW-1185">Reference proteome</keyword>
<name>A0A6J8AV17_MYTCO</name>
<dbReference type="SUPFAM" id="SSF57997">
    <property type="entry name" value="Tropomyosin"/>
    <property type="match status" value="1"/>
</dbReference>
<feature type="coiled-coil region" evidence="1">
    <location>
        <begin position="243"/>
        <end position="312"/>
    </location>
</feature>
<accession>A0A6J8AV17</accession>